<dbReference type="Pfam" id="PF12697">
    <property type="entry name" value="Abhydrolase_6"/>
    <property type="match status" value="1"/>
</dbReference>
<comment type="caution">
    <text evidence="2">The sequence shown here is derived from an EMBL/GenBank/DDBJ whole genome shotgun (WGS) entry which is preliminary data.</text>
</comment>
<dbReference type="EMBL" id="JASWJB010000146">
    <property type="protein sequence ID" value="KAK2595010.1"/>
    <property type="molecule type" value="Genomic_DNA"/>
</dbReference>
<evidence type="ECO:0000313" key="2">
    <source>
        <dbReference type="EMBL" id="KAK2595010.1"/>
    </source>
</evidence>
<protein>
    <recommendedName>
        <fullName evidence="1">AB hydrolase-1 domain-containing protein</fullName>
    </recommendedName>
</protein>
<dbReference type="GO" id="GO:0016020">
    <property type="term" value="C:membrane"/>
    <property type="evidence" value="ECO:0007669"/>
    <property type="project" value="TreeGrafter"/>
</dbReference>
<organism evidence="2 3">
    <name type="scientific">Conoideocrella luteorostrata</name>
    <dbReference type="NCBI Taxonomy" id="1105319"/>
    <lineage>
        <taxon>Eukaryota</taxon>
        <taxon>Fungi</taxon>
        <taxon>Dikarya</taxon>
        <taxon>Ascomycota</taxon>
        <taxon>Pezizomycotina</taxon>
        <taxon>Sordariomycetes</taxon>
        <taxon>Hypocreomycetidae</taxon>
        <taxon>Hypocreales</taxon>
        <taxon>Clavicipitaceae</taxon>
        <taxon>Conoideocrella</taxon>
    </lineage>
</organism>
<dbReference type="PANTHER" id="PTHR43798:SF33">
    <property type="entry name" value="HYDROLASE, PUTATIVE (AFU_ORTHOLOGUE AFUA_2G14860)-RELATED"/>
    <property type="match status" value="1"/>
</dbReference>
<dbReference type="Proteomes" id="UP001251528">
    <property type="component" value="Unassembled WGS sequence"/>
</dbReference>
<dbReference type="SUPFAM" id="SSF53474">
    <property type="entry name" value="alpha/beta-Hydrolases"/>
    <property type="match status" value="1"/>
</dbReference>
<feature type="domain" description="AB hydrolase-1" evidence="1">
    <location>
        <begin position="38"/>
        <end position="317"/>
    </location>
</feature>
<dbReference type="InterPro" id="IPR050266">
    <property type="entry name" value="AB_hydrolase_sf"/>
</dbReference>
<gene>
    <name evidence="2" type="ORF">QQS21_007264</name>
</gene>
<accession>A0AAJ0CL04</accession>
<dbReference type="InterPro" id="IPR029058">
    <property type="entry name" value="AB_hydrolase_fold"/>
</dbReference>
<dbReference type="Gene3D" id="3.40.50.1820">
    <property type="entry name" value="alpha/beta hydrolase"/>
    <property type="match status" value="1"/>
</dbReference>
<dbReference type="PANTHER" id="PTHR43798">
    <property type="entry name" value="MONOACYLGLYCEROL LIPASE"/>
    <property type="match status" value="1"/>
</dbReference>
<dbReference type="InterPro" id="IPR000073">
    <property type="entry name" value="AB_hydrolase_1"/>
</dbReference>
<evidence type="ECO:0000313" key="3">
    <source>
        <dbReference type="Proteomes" id="UP001251528"/>
    </source>
</evidence>
<evidence type="ECO:0000259" key="1">
    <source>
        <dbReference type="Pfam" id="PF12697"/>
    </source>
</evidence>
<dbReference type="AlphaFoldDB" id="A0AAJ0CL04"/>
<reference evidence="2" key="1">
    <citation type="submission" date="2023-06" db="EMBL/GenBank/DDBJ databases">
        <title>Conoideocrella luteorostrata (Hypocreales: Clavicipitaceae), a potential biocontrol fungus for elongate hemlock scale in United States Christmas tree production areas.</title>
        <authorList>
            <person name="Barrett H."/>
            <person name="Lovett B."/>
            <person name="Macias A.M."/>
            <person name="Stajich J.E."/>
            <person name="Kasson M.T."/>
        </authorList>
    </citation>
    <scope>NUCLEOTIDE SEQUENCE</scope>
    <source>
        <strain evidence="2">ARSEF 14590</strain>
    </source>
</reference>
<keyword evidence="3" id="KW-1185">Reference proteome</keyword>
<proteinExistence type="predicted"/>
<sequence length="332" mass="37090">MTSIDWSVDSTSGLVSIGTHSLYFRAAGPARSTATPAVILISGLGDASVGWAAVMRHVSTFARVYAYDRTGLGNSGLPENFAPESKSYADMASELRLLLEKAGVAPPFVLVMHSMGGIPGREFLHLYPDTVAGMVLVDTVTEINYKTRPKELPRIMRGMWMGLDMSFQWKGEHTPWMTADELQQALEYEGLIDGSVPQEVMDRREKAAFAEVQNLTPSSDTLAEKRQFETTPLGDRPVSVIKGDSPGEWRKCFELAMEAGRGTEEERKLVSDYLATADAVQLGLQFKQLRLSRNSRMVEARHSWHNVHWYQPDLVAKEVKWCLEEFHKLEGH</sequence>
<name>A0AAJ0CL04_9HYPO</name>